<dbReference type="PANTHER" id="PTHR21496">
    <property type="entry name" value="FERREDOXIN-RELATED"/>
    <property type="match status" value="1"/>
</dbReference>
<evidence type="ECO:0000256" key="1">
    <source>
        <dbReference type="ARBA" id="ARBA00022714"/>
    </source>
</evidence>
<dbReference type="PANTHER" id="PTHR21496:SF23">
    <property type="entry name" value="3-PHENYLPROPIONATE_CINNAMIC ACID DIOXYGENASE FERREDOXIN SUBUNIT"/>
    <property type="match status" value="1"/>
</dbReference>
<feature type="domain" description="Rieske" evidence="5">
    <location>
        <begin position="14"/>
        <end position="130"/>
    </location>
</feature>
<name>A0A0D6JVS2_9EURY</name>
<dbReference type="GO" id="GO:0046872">
    <property type="term" value="F:metal ion binding"/>
    <property type="evidence" value="ECO:0007669"/>
    <property type="project" value="UniProtKB-KW"/>
</dbReference>
<evidence type="ECO:0000256" key="3">
    <source>
        <dbReference type="ARBA" id="ARBA00023004"/>
    </source>
</evidence>
<keyword evidence="3" id="KW-0408">Iron</keyword>
<evidence type="ECO:0000313" key="7">
    <source>
        <dbReference type="Proteomes" id="UP000198902"/>
    </source>
</evidence>
<keyword evidence="7" id="KW-1185">Reference proteome</keyword>
<proteinExistence type="predicted"/>
<dbReference type="EMBL" id="CSTE01000004">
    <property type="protein sequence ID" value="CQR52527.1"/>
    <property type="molecule type" value="Genomic_DNA"/>
</dbReference>
<dbReference type="PROSITE" id="PS51296">
    <property type="entry name" value="RIESKE"/>
    <property type="match status" value="1"/>
</dbReference>
<accession>A0A0D6JVS2</accession>
<dbReference type="AlphaFoldDB" id="A0A0D6JVS2"/>
<dbReference type="InterPro" id="IPR017941">
    <property type="entry name" value="Rieske_2Fe-2S"/>
</dbReference>
<evidence type="ECO:0000259" key="5">
    <source>
        <dbReference type="PROSITE" id="PS51296"/>
    </source>
</evidence>
<dbReference type="Proteomes" id="UP000198902">
    <property type="component" value="Unassembled WGS sequence"/>
</dbReference>
<keyword evidence="6" id="KW-0223">Dioxygenase</keyword>
<dbReference type="GO" id="GO:0051537">
    <property type="term" value="F:2 iron, 2 sulfur cluster binding"/>
    <property type="evidence" value="ECO:0007669"/>
    <property type="project" value="UniProtKB-KW"/>
</dbReference>
<dbReference type="OrthoDB" id="6837at2157"/>
<dbReference type="Gene3D" id="2.102.10.10">
    <property type="entry name" value="Rieske [2Fe-2S] iron-sulphur domain"/>
    <property type="match status" value="1"/>
</dbReference>
<reference evidence="7" key="1">
    <citation type="submission" date="2015-03" db="EMBL/GenBank/DDBJ databases">
        <authorList>
            <person name="Urmite Genomes"/>
        </authorList>
    </citation>
    <scope>NUCLEOTIDE SEQUENCE [LARGE SCALE GENOMIC DNA]</scope>
    <source>
        <strain evidence="7">Arc-Hr</strain>
    </source>
</reference>
<dbReference type="Pfam" id="PF00355">
    <property type="entry name" value="Rieske"/>
    <property type="match status" value="1"/>
</dbReference>
<keyword evidence="2" id="KW-0479">Metal-binding</keyword>
<keyword evidence="1" id="KW-0001">2Fe-2S</keyword>
<dbReference type="CDD" id="cd03467">
    <property type="entry name" value="Rieske"/>
    <property type="match status" value="1"/>
</dbReference>
<gene>
    <name evidence="6" type="primary">nagAb_1</name>
    <name evidence="6" type="ORF">BN996_03184</name>
</gene>
<keyword evidence="4" id="KW-0411">Iron-sulfur</keyword>
<evidence type="ECO:0000313" key="6">
    <source>
        <dbReference type="EMBL" id="CQR52527.1"/>
    </source>
</evidence>
<evidence type="ECO:0000256" key="2">
    <source>
        <dbReference type="ARBA" id="ARBA00022723"/>
    </source>
</evidence>
<protein>
    <submittedName>
        <fullName evidence="6">Naphthalene 1,2-dioxygenase/salicylate 5-hydroxylase systems, ferredoxin component</fullName>
    </submittedName>
</protein>
<dbReference type="SUPFAM" id="SSF50022">
    <property type="entry name" value="ISP domain"/>
    <property type="match status" value="1"/>
</dbReference>
<dbReference type="RefSeq" id="WP_042662605.1">
    <property type="nucleotide sequence ID" value="NZ_CABLRR010000004.1"/>
</dbReference>
<dbReference type="GO" id="GO:0051213">
    <property type="term" value="F:dioxygenase activity"/>
    <property type="evidence" value="ECO:0007669"/>
    <property type="project" value="UniProtKB-KW"/>
</dbReference>
<keyword evidence="6" id="KW-0560">Oxidoreductase</keyword>
<evidence type="ECO:0000256" key="4">
    <source>
        <dbReference type="ARBA" id="ARBA00023014"/>
    </source>
</evidence>
<organism evidence="6 7">
    <name type="scientific">Haloferax massiliensis</name>
    <dbReference type="NCBI Taxonomy" id="1476858"/>
    <lineage>
        <taxon>Archaea</taxon>
        <taxon>Methanobacteriati</taxon>
        <taxon>Methanobacteriota</taxon>
        <taxon>Stenosarchaea group</taxon>
        <taxon>Halobacteria</taxon>
        <taxon>Halobacteriales</taxon>
        <taxon>Haloferacaceae</taxon>
        <taxon>Haloferax</taxon>
    </lineage>
</organism>
<sequence>MSQNAQNLPLDDDEHVVARSDELTDGERVIALLNGKEIGVFNIDGELYAYPNWCAHQGGPLCEGRVSGTVEAEHDRDTLTTELEWCREGEILSCPWHGWEFDATTGDCLVDDGCKLRSIPVRNESGYVVVTL</sequence>
<dbReference type="InterPro" id="IPR036922">
    <property type="entry name" value="Rieske_2Fe-2S_sf"/>
</dbReference>